<sequence>MGSLTVGVLHFLTREIGYRLVIRIVQKTAALAKDKKQSSFTRLIIILKTVNFKTIISMRLARKS</sequence>
<reference evidence="1 2" key="1">
    <citation type="submission" date="2018-07" db="EMBL/GenBank/DDBJ databases">
        <title>Dyadobacter roseus sp. nov., isolated from rose rhizosphere soil.</title>
        <authorList>
            <person name="Chen L."/>
        </authorList>
    </citation>
    <scope>NUCLEOTIDE SEQUENCE [LARGE SCALE GENOMIC DNA]</scope>
    <source>
        <strain evidence="1 2">RS19</strain>
    </source>
</reference>
<name>A0A3D8YHP5_9BACT</name>
<keyword evidence="2" id="KW-1185">Reference proteome</keyword>
<accession>A0A3D8YHP5</accession>
<evidence type="ECO:0000313" key="2">
    <source>
        <dbReference type="Proteomes" id="UP000256373"/>
    </source>
</evidence>
<evidence type="ECO:0000313" key="1">
    <source>
        <dbReference type="EMBL" id="REA64346.1"/>
    </source>
</evidence>
<protein>
    <submittedName>
        <fullName evidence="1">Uncharacterized protein</fullName>
    </submittedName>
</protein>
<dbReference type="Proteomes" id="UP000256373">
    <property type="component" value="Unassembled WGS sequence"/>
</dbReference>
<comment type="caution">
    <text evidence="1">The sequence shown here is derived from an EMBL/GenBank/DDBJ whole genome shotgun (WGS) entry which is preliminary data.</text>
</comment>
<proteinExistence type="predicted"/>
<dbReference type="EMBL" id="QNUL01000001">
    <property type="protein sequence ID" value="REA64346.1"/>
    <property type="molecule type" value="Genomic_DNA"/>
</dbReference>
<gene>
    <name evidence="1" type="ORF">DSL64_02000</name>
</gene>
<dbReference type="AlphaFoldDB" id="A0A3D8YHP5"/>
<organism evidence="1 2">
    <name type="scientific">Dyadobacter luteus</name>
    <dbReference type="NCBI Taxonomy" id="2259619"/>
    <lineage>
        <taxon>Bacteria</taxon>
        <taxon>Pseudomonadati</taxon>
        <taxon>Bacteroidota</taxon>
        <taxon>Cytophagia</taxon>
        <taxon>Cytophagales</taxon>
        <taxon>Spirosomataceae</taxon>
        <taxon>Dyadobacter</taxon>
    </lineage>
</organism>